<dbReference type="AlphaFoldDB" id="A0A0M0K5F2"/>
<keyword evidence="2" id="KW-1185">Reference proteome</keyword>
<accession>A0A0M0K5F2</accession>
<evidence type="ECO:0000313" key="1">
    <source>
        <dbReference type="EMBL" id="KOO33842.1"/>
    </source>
</evidence>
<evidence type="ECO:0000313" key="2">
    <source>
        <dbReference type="Proteomes" id="UP000037460"/>
    </source>
</evidence>
<dbReference type="Proteomes" id="UP000037460">
    <property type="component" value="Unassembled WGS sequence"/>
</dbReference>
<protein>
    <submittedName>
        <fullName evidence="1">C1orf50-like protein</fullName>
    </submittedName>
</protein>
<reference evidence="2" key="1">
    <citation type="journal article" date="2015" name="PLoS Genet.">
        <title>Genome Sequence and Transcriptome Analyses of Chrysochromulina tobin: Metabolic Tools for Enhanced Algal Fitness in the Prominent Order Prymnesiales (Haptophyceae).</title>
        <authorList>
            <person name="Hovde B.T."/>
            <person name="Deodato C.R."/>
            <person name="Hunsperger H.M."/>
            <person name="Ryken S.A."/>
            <person name="Yost W."/>
            <person name="Jha R.K."/>
            <person name="Patterson J."/>
            <person name="Monnat R.J. Jr."/>
            <person name="Barlow S.B."/>
            <person name="Starkenburg S.R."/>
            <person name="Cattolico R.A."/>
        </authorList>
    </citation>
    <scope>NUCLEOTIDE SEQUENCE</scope>
    <source>
        <strain evidence="2">CCMP291</strain>
    </source>
</reference>
<name>A0A0M0K5F2_9EUKA</name>
<dbReference type="OrthoDB" id="9995764at2759"/>
<dbReference type="EMBL" id="JWZX01001410">
    <property type="protein sequence ID" value="KOO33842.1"/>
    <property type="molecule type" value="Genomic_DNA"/>
</dbReference>
<comment type="caution">
    <text evidence="1">The sequence shown here is derived from an EMBL/GenBank/DDBJ whole genome shotgun (WGS) entry which is preliminary data.</text>
</comment>
<sequence length="285" mass="31338">MAVSSLDKDVATRLFRMLAVNEQAADAIKRDHASYAKMSLLTQQAQLLQHQAKTVIDKCEAKAIKFQKVEQGAEAPGDTRLAISEEYDEGAKRLCTMLAVSESTIASISTDHAASARLSLLAEQVGLLQEQAKQAVNDAALNRLLSEIGMSSRTVPGSVYYHYTQNGRHVLSRIANDEWDNYDEFHGKYLYDYDFTFRKLHGDVKDTEWCAAVMPMPQGLYMPQLGMSQKINALNVEPTPPTTHDMDAEQPAVSPALAAKGALANAAMRDAPPLPKPVCGVQSRW</sequence>
<gene>
    <name evidence="1" type="ORF">Ctob_006897</name>
</gene>
<proteinExistence type="predicted"/>
<dbReference type="InterPro" id="IPR019534">
    <property type="entry name" value="DUF2452"/>
</dbReference>
<organism evidence="1 2">
    <name type="scientific">Chrysochromulina tobinii</name>
    <dbReference type="NCBI Taxonomy" id="1460289"/>
    <lineage>
        <taxon>Eukaryota</taxon>
        <taxon>Haptista</taxon>
        <taxon>Haptophyta</taxon>
        <taxon>Prymnesiophyceae</taxon>
        <taxon>Prymnesiales</taxon>
        <taxon>Chrysochromulinaceae</taxon>
        <taxon>Chrysochromulina</taxon>
    </lineage>
</organism>
<dbReference type="Pfam" id="PF10504">
    <property type="entry name" value="DUF2452"/>
    <property type="match status" value="1"/>
</dbReference>